<dbReference type="Pfam" id="PF13855">
    <property type="entry name" value="LRR_8"/>
    <property type="match status" value="1"/>
</dbReference>
<comment type="similarity">
    <text evidence="2">Belongs to the protein kinase superfamily. Ser/Thr protein kinase family.</text>
</comment>
<dbReference type="SMART" id="SM00369">
    <property type="entry name" value="LRR_TYP"/>
    <property type="match status" value="10"/>
</dbReference>
<dbReference type="PROSITE" id="PS00108">
    <property type="entry name" value="PROTEIN_KINASE_ST"/>
    <property type="match status" value="1"/>
</dbReference>
<evidence type="ECO:0000256" key="16">
    <source>
        <dbReference type="ARBA" id="ARBA00023136"/>
    </source>
</evidence>
<feature type="domain" description="Protein kinase" evidence="24">
    <location>
        <begin position="669"/>
        <end position="963"/>
    </location>
</feature>
<evidence type="ECO:0000256" key="10">
    <source>
        <dbReference type="ARBA" id="ARBA00022729"/>
    </source>
</evidence>
<dbReference type="Pfam" id="PF00560">
    <property type="entry name" value="LRR_1"/>
    <property type="match status" value="9"/>
</dbReference>
<dbReference type="Pfam" id="PF08263">
    <property type="entry name" value="LRRNT_2"/>
    <property type="match status" value="1"/>
</dbReference>
<proteinExistence type="inferred from homology"/>
<dbReference type="SMART" id="SM00220">
    <property type="entry name" value="S_TKc"/>
    <property type="match status" value="1"/>
</dbReference>
<feature type="binding site" evidence="21">
    <location>
        <position position="697"/>
    </location>
    <ligand>
        <name>ATP</name>
        <dbReference type="ChEBI" id="CHEBI:30616"/>
    </ligand>
</feature>
<evidence type="ECO:0000256" key="23">
    <source>
        <dbReference type="SAM" id="SignalP"/>
    </source>
</evidence>
<evidence type="ECO:0000256" key="20">
    <source>
        <dbReference type="ARBA" id="ARBA00048679"/>
    </source>
</evidence>
<dbReference type="InterPro" id="IPR003591">
    <property type="entry name" value="Leu-rich_rpt_typical-subtyp"/>
</dbReference>
<keyword evidence="12 21" id="KW-0547">Nucleotide-binding</keyword>
<comment type="subcellular location">
    <subcellularLocation>
        <location evidence="1">Cell membrane</location>
        <topology evidence="1">Single-pass membrane protein</topology>
    </subcellularLocation>
</comment>
<comment type="catalytic activity">
    <reaction evidence="19">
        <text>L-threonyl-[protein] + ATP = O-phospho-L-threonyl-[protein] + ADP + H(+)</text>
        <dbReference type="Rhea" id="RHEA:46608"/>
        <dbReference type="Rhea" id="RHEA-COMP:11060"/>
        <dbReference type="Rhea" id="RHEA-COMP:11605"/>
        <dbReference type="ChEBI" id="CHEBI:15378"/>
        <dbReference type="ChEBI" id="CHEBI:30013"/>
        <dbReference type="ChEBI" id="CHEBI:30616"/>
        <dbReference type="ChEBI" id="CHEBI:61977"/>
        <dbReference type="ChEBI" id="CHEBI:456216"/>
        <dbReference type="EC" id="2.7.11.1"/>
    </reaction>
</comment>
<keyword evidence="11" id="KW-0677">Repeat</keyword>
<dbReference type="PANTHER" id="PTHR27008:SF281">
    <property type="entry name" value="OS06G0186100 PROTEIN"/>
    <property type="match status" value="1"/>
</dbReference>
<dbReference type="KEGG" id="pda:103707465"/>
<dbReference type="PRINTS" id="PR00019">
    <property type="entry name" value="LEURICHRPT"/>
</dbReference>
<evidence type="ECO:0000256" key="19">
    <source>
        <dbReference type="ARBA" id="ARBA00047899"/>
    </source>
</evidence>
<evidence type="ECO:0000256" key="12">
    <source>
        <dbReference type="ARBA" id="ARBA00022741"/>
    </source>
</evidence>
<keyword evidence="10 23" id="KW-0732">Signal</keyword>
<organism evidence="25 26">
    <name type="scientific">Phoenix dactylifera</name>
    <name type="common">Date palm</name>
    <dbReference type="NCBI Taxonomy" id="42345"/>
    <lineage>
        <taxon>Eukaryota</taxon>
        <taxon>Viridiplantae</taxon>
        <taxon>Streptophyta</taxon>
        <taxon>Embryophyta</taxon>
        <taxon>Tracheophyta</taxon>
        <taxon>Spermatophyta</taxon>
        <taxon>Magnoliopsida</taxon>
        <taxon>Liliopsida</taxon>
        <taxon>Arecaceae</taxon>
        <taxon>Coryphoideae</taxon>
        <taxon>Phoeniceae</taxon>
        <taxon>Phoenix</taxon>
    </lineage>
</organism>
<dbReference type="InterPro" id="IPR008271">
    <property type="entry name" value="Ser/Thr_kinase_AS"/>
</dbReference>
<dbReference type="FunFam" id="3.80.10.10:FF:000676">
    <property type="entry name" value="LRR receptor-like serine/threonine-protein kinase FLS2"/>
    <property type="match status" value="1"/>
</dbReference>
<dbReference type="GO" id="GO:0004674">
    <property type="term" value="F:protein serine/threonine kinase activity"/>
    <property type="evidence" value="ECO:0007669"/>
    <property type="project" value="UniProtKB-KW"/>
</dbReference>
<evidence type="ECO:0000256" key="9">
    <source>
        <dbReference type="ARBA" id="ARBA00022692"/>
    </source>
</evidence>
<dbReference type="AlphaFoldDB" id="A0A8B7MUX0"/>
<keyword evidence="7" id="KW-0433">Leucine-rich repeat</keyword>
<evidence type="ECO:0000256" key="17">
    <source>
        <dbReference type="ARBA" id="ARBA00023170"/>
    </source>
</evidence>
<dbReference type="InterPro" id="IPR017441">
    <property type="entry name" value="Protein_kinase_ATP_BS"/>
</dbReference>
<dbReference type="Gene3D" id="3.30.200.20">
    <property type="entry name" value="Phosphorylase Kinase, domain 1"/>
    <property type="match status" value="1"/>
</dbReference>
<keyword evidence="4" id="KW-1003">Cell membrane</keyword>
<evidence type="ECO:0000256" key="18">
    <source>
        <dbReference type="ARBA" id="ARBA00023180"/>
    </source>
</evidence>
<keyword evidence="25" id="KW-1185">Reference proteome</keyword>
<evidence type="ECO:0000256" key="4">
    <source>
        <dbReference type="ARBA" id="ARBA00022475"/>
    </source>
</evidence>
<dbReference type="OrthoDB" id="4062651at2759"/>
<dbReference type="PROSITE" id="PS00107">
    <property type="entry name" value="PROTEIN_KINASE_ATP"/>
    <property type="match status" value="1"/>
</dbReference>
<evidence type="ECO:0000256" key="3">
    <source>
        <dbReference type="ARBA" id="ARBA00012513"/>
    </source>
</evidence>
<dbReference type="PANTHER" id="PTHR27008">
    <property type="entry name" value="OS04G0122200 PROTEIN"/>
    <property type="match status" value="1"/>
</dbReference>
<dbReference type="Pfam" id="PF07714">
    <property type="entry name" value="PK_Tyr_Ser-Thr"/>
    <property type="match status" value="1"/>
</dbReference>
<evidence type="ECO:0000256" key="14">
    <source>
        <dbReference type="ARBA" id="ARBA00022840"/>
    </source>
</evidence>
<comment type="catalytic activity">
    <reaction evidence="20">
        <text>L-seryl-[protein] + ATP = O-phospho-L-seryl-[protein] + ADP + H(+)</text>
        <dbReference type="Rhea" id="RHEA:17989"/>
        <dbReference type="Rhea" id="RHEA-COMP:9863"/>
        <dbReference type="Rhea" id="RHEA-COMP:11604"/>
        <dbReference type="ChEBI" id="CHEBI:15378"/>
        <dbReference type="ChEBI" id="CHEBI:29999"/>
        <dbReference type="ChEBI" id="CHEBI:30616"/>
        <dbReference type="ChEBI" id="CHEBI:83421"/>
        <dbReference type="ChEBI" id="CHEBI:456216"/>
        <dbReference type="EC" id="2.7.11.1"/>
    </reaction>
</comment>
<reference evidence="25" key="1">
    <citation type="journal article" date="2019" name="Nat. Commun.">
        <title>Genome-wide association mapping of date palm fruit traits.</title>
        <authorList>
            <person name="Hazzouri K.M."/>
            <person name="Gros-Balthazard M."/>
            <person name="Flowers J.M."/>
            <person name="Copetti D."/>
            <person name="Lemansour A."/>
            <person name="Lebrun M."/>
            <person name="Masmoudi K."/>
            <person name="Ferrand S."/>
            <person name="Dhar M.I."/>
            <person name="Fresquez Z.A."/>
            <person name="Rosas U."/>
            <person name="Zhang J."/>
            <person name="Talag J."/>
            <person name="Lee S."/>
            <person name="Kudrna D."/>
            <person name="Powell R.F."/>
            <person name="Leitch I.J."/>
            <person name="Krueger R.R."/>
            <person name="Wing R.A."/>
            <person name="Amiri K.M.A."/>
            <person name="Purugganan M.D."/>
        </authorList>
    </citation>
    <scope>NUCLEOTIDE SEQUENCE [LARGE SCALE GENOMIC DNA]</scope>
    <source>
        <strain evidence="25">cv. Khalas</strain>
    </source>
</reference>
<feature type="signal peptide" evidence="23">
    <location>
        <begin position="1"/>
        <end position="21"/>
    </location>
</feature>
<accession>A0A8B7MUX0</accession>
<reference evidence="26" key="2">
    <citation type="submission" date="2025-08" db="UniProtKB">
        <authorList>
            <consortium name="RefSeq"/>
        </authorList>
    </citation>
    <scope>IDENTIFICATION</scope>
    <source>
        <tissue evidence="26">Young leaves</tissue>
    </source>
</reference>
<dbReference type="SUPFAM" id="SSF56112">
    <property type="entry name" value="Protein kinase-like (PK-like)"/>
    <property type="match status" value="1"/>
</dbReference>
<dbReference type="EC" id="2.7.11.1" evidence="3"/>
<keyword evidence="15 22" id="KW-1133">Transmembrane helix</keyword>
<keyword evidence="8" id="KW-0808">Transferase</keyword>
<keyword evidence="17" id="KW-0675">Receptor</keyword>
<dbReference type="RefSeq" id="XP_017698373.2">
    <property type="nucleotide sequence ID" value="XM_017842884.3"/>
</dbReference>
<keyword evidence="5" id="KW-0723">Serine/threonine-protein kinase</keyword>
<dbReference type="CDD" id="cd14066">
    <property type="entry name" value="STKc_IRAK"/>
    <property type="match status" value="1"/>
</dbReference>
<feature type="transmembrane region" description="Helical" evidence="22">
    <location>
        <begin position="602"/>
        <end position="623"/>
    </location>
</feature>
<dbReference type="PROSITE" id="PS51450">
    <property type="entry name" value="LRR"/>
    <property type="match status" value="2"/>
</dbReference>
<dbReference type="InterPro" id="IPR001245">
    <property type="entry name" value="Ser-Thr/Tyr_kinase_cat_dom"/>
</dbReference>
<keyword evidence="18" id="KW-0325">Glycoprotein</keyword>
<keyword evidence="9 22" id="KW-0812">Transmembrane</keyword>
<dbReference type="FunFam" id="1.10.510.10:FF:000358">
    <property type="entry name" value="Putative leucine-rich repeat receptor-like serine/threonine-protein kinase"/>
    <property type="match status" value="1"/>
</dbReference>
<dbReference type="InterPro" id="IPR011009">
    <property type="entry name" value="Kinase-like_dom_sf"/>
</dbReference>
<evidence type="ECO:0000256" key="5">
    <source>
        <dbReference type="ARBA" id="ARBA00022527"/>
    </source>
</evidence>
<evidence type="ECO:0000256" key="7">
    <source>
        <dbReference type="ARBA" id="ARBA00022614"/>
    </source>
</evidence>
<evidence type="ECO:0000313" key="26">
    <source>
        <dbReference type="RefSeq" id="XP_017698373.2"/>
    </source>
</evidence>
<dbReference type="InterPro" id="IPR013210">
    <property type="entry name" value="LRR_N_plant-typ"/>
</dbReference>
<feature type="chain" id="PRO_5034989369" description="non-specific serine/threonine protein kinase" evidence="23">
    <location>
        <begin position="22"/>
        <end position="987"/>
    </location>
</feature>
<evidence type="ECO:0000259" key="24">
    <source>
        <dbReference type="PROSITE" id="PS50011"/>
    </source>
</evidence>
<evidence type="ECO:0000256" key="11">
    <source>
        <dbReference type="ARBA" id="ARBA00022737"/>
    </source>
</evidence>
<dbReference type="GO" id="GO:0005524">
    <property type="term" value="F:ATP binding"/>
    <property type="evidence" value="ECO:0007669"/>
    <property type="project" value="UniProtKB-UniRule"/>
</dbReference>
<evidence type="ECO:0000313" key="25">
    <source>
        <dbReference type="Proteomes" id="UP000228380"/>
    </source>
</evidence>
<keyword evidence="13" id="KW-0418">Kinase</keyword>
<dbReference type="GeneID" id="103707465"/>
<evidence type="ECO:0000256" key="6">
    <source>
        <dbReference type="ARBA" id="ARBA00022553"/>
    </source>
</evidence>
<evidence type="ECO:0000256" key="22">
    <source>
        <dbReference type="SAM" id="Phobius"/>
    </source>
</evidence>
<dbReference type="PROSITE" id="PS50011">
    <property type="entry name" value="PROTEIN_KINASE_DOM"/>
    <property type="match status" value="1"/>
</dbReference>
<keyword evidence="16 22" id="KW-0472">Membrane</keyword>
<keyword evidence="6" id="KW-0597">Phosphoprotein</keyword>
<sequence length="987" mass="107718">MAATFLALMLILTQLGHVAIATVIAGTGAALRGAPRDRAALLSFMSGVTADPQHALANWGNPETRLCNWTGITCHRVKQRVVQLDLSGRDLHGLISPAVFRLSFLAVLDLSGNFFSGSIPAEIGALARLKQLSLARNLLDGPIPAELGFLQELVYLDLGSNRLSGRIPKTLFCNCTSLQYADLSNNSLSGEIPLANECRLTDLRFLLLWSNNLEGPIPASLSNFSMLEWIDFESNLLSGELPSDIFDKMPFLQFLYLSYNNLSSHDSNTNLKPFFTSLRNCSRLQELELAGNNLGGEIPSLIGDLSSNLLQLHLEENIIFGLIPPNISNLVNLTYLNLSNNYLNGSIPPDLSRLMKLERVYLSNNFLSGEIPPSLGEIPHLGLLDISGNRLSGLIPDTLSNLSQLRRLMLHKNQLSGSIPPSLGNCINLEVLDLSYNQFTGRIPSNVAALSSLNLYLNFSSNHLEGTLPLELSKMDMLLALDLSSNNLSGTIPPQLGSCVALEYLNLSGNALRGPLPSSIGALPFLEVLDLSLNQLAGTMPESLQASSSLKQLNISFNNFSGTVPTEGVFAFLSKDSFLGNSGLCGSIIGISQCRTRRAHRFMILPIILTLLGAPCLLCLFGCPMFMKSRARTCLPSFHRPEIIDEEERQKLDYPRISYRQLAEATGGFAKSSLIGAGSFGHVYKGILRDETRIAVKVLDPWCGCGGGIPGSFERECQVLKRTRHRNLIRVITACSKPDFKALVLPLMPNGSLESYLYHPVGSGHGLDLNQLVCIIGDVAEGIAYLHHFSPVKVVHCDLKPSNVLLDEDMTAIVSDFGIARLVKHDENNDITNSSPYNSITGRLQGSVGYIAPEYGLGGRPSTQGDVYSFGVLILEMITGKRPTDAIFHEGLSLQEWVKSRYPNNIEVITSQAPLRDSSPVDSLYYKKIRREVMVELIELGLVCASFSPALRPTMIDVAHEIALLKQDLTRRGIEAAESCSTPDSSF</sequence>
<dbReference type="InterPro" id="IPR000719">
    <property type="entry name" value="Prot_kinase_dom"/>
</dbReference>
<name>A0A8B7MUX0_PHODC</name>
<dbReference type="SUPFAM" id="SSF52058">
    <property type="entry name" value="L domain-like"/>
    <property type="match status" value="1"/>
</dbReference>
<dbReference type="Proteomes" id="UP000228380">
    <property type="component" value="Chromosome 1"/>
</dbReference>
<evidence type="ECO:0000256" key="2">
    <source>
        <dbReference type="ARBA" id="ARBA00008684"/>
    </source>
</evidence>
<dbReference type="InterPro" id="IPR032675">
    <property type="entry name" value="LRR_dom_sf"/>
</dbReference>
<dbReference type="Gene3D" id="3.80.10.10">
    <property type="entry name" value="Ribonuclease Inhibitor"/>
    <property type="match status" value="3"/>
</dbReference>
<dbReference type="FunFam" id="3.80.10.10:FF:001028">
    <property type="entry name" value="Putative leucine-rich repeat receptor-like serine/threonine-protein kinase"/>
    <property type="match status" value="1"/>
</dbReference>
<protein>
    <recommendedName>
        <fullName evidence="3">non-specific serine/threonine protein kinase</fullName>
        <ecNumber evidence="3">2.7.11.1</ecNumber>
    </recommendedName>
</protein>
<dbReference type="InterPro" id="IPR051809">
    <property type="entry name" value="Plant_receptor-like_S/T_kinase"/>
</dbReference>
<evidence type="ECO:0000256" key="13">
    <source>
        <dbReference type="ARBA" id="ARBA00022777"/>
    </source>
</evidence>
<evidence type="ECO:0000256" key="21">
    <source>
        <dbReference type="PROSITE-ProRule" id="PRU10141"/>
    </source>
</evidence>
<dbReference type="GO" id="GO:0005886">
    <property type="term" value="C:plasma membrane"/>
    <property type="evidence" value="ECO:0007669"/>
    <property type="project" value="UniProtKB-SubCell"/>
</dbReference>
<evidence type="ECO:0000256" key="1">
    <source>
        <dbReference type="ARBA" id="ARBA00004162"/>
    </source>
</evidence>
<dbReference type="InterPro" id="IPR001611">
    <property type="entry name" value="Leu-rich_rpt"/>
</dbReference>
<dbReference type="Gene3D" id="1.10.510.10">
    <property type="entry name" value="Transferase(Phosphotransferase) domain 1"/>
    <property type="match status" value="1"/>
</dbReference>
<dbReference type="SUPFAM" id="SSF52047">
    <property type="entry name" value="RNI-like"/>
    <property type="match status" value="1"/>
</dbReference>
<evidence type="ECO:0000256" key="8">
    <source>
        <dbReference type="ARBA" id="ARBA00022679"/>
    </source>
</evidence>
<gene>
    <name evidence="26" type="primary">LOC103707465</name>
</gene>
<evidence type="ECO:0000256" key="15">
    <source>
        <dbReference type="ARBA" id="ARBA00022989"/>
    </source>
</evidence>
<keyword evidence="14 21" id="KW-0067">ATP-binding</keyword>